<reference evidence="1" key="1">
    <citation type="submission" date="1999-05" db="EMBL/GenBank/DDBJ databases">
        <title>DNA Sequence of URF-deg in Almond.</title>
        <authorList>
            <person name="Ma R."/>
            <person name="Oliveira M.M."/>
        </authorList>
    </citation>
    <scope>NUCLEOTIDE SEQUENCE</scope>
</reference>
<organism evidence="1">
    <name type="scientific">Prunus dulcis</name>
    <name type="common">Almond</name>
    <name type="synonym">Amygdalus dulcis</name>
    <dbReference type="NCBI Taxonomy" id="3755"/>
    <lineage>
        <taxon>Eukaryota</taxon>
        <taxon>Viridiplantae</taxon>
        <taxon>Streptophyta</taxon>
        <taxon>Embryophyta</taxon>
        <taxon>Tracheophyta</taxon>
        <taxon>Spermatophyta</taxon>
        <taxon>Magnoliopsida</taxon>
        <taxon>eudicotyledons</taxon>
        <taxon>Gunneridae</taxon>
        <taxon>Pentapetalae</taxon>
        <taxon>rosids</taxon>
        <taxon>fabids</taxon>
        <taxon>Rosales</taxon>
        <taxon>Rosaceae</taxon>
        <taxon>Amygdaloideae</taxon>
        <taxon>Amygdaleae</taxon>
        <taxon>Prunus</taxon>
    </lineage>
</organism>
<dbReference type="AlphaFoldDB" id="Q9XH10"/>
<evidence type="ECO:0000313" key="1">
    <source>
        <dbReference type="EMBL" id="AAD38963.1"/>
    </source>
</evidence>
<proteinExistence type="predicted"/>
<protein>
    <submittedName>
        <fullName evidence="1">Uncharacterized protein</fullName>
    </submittedName>
</protein>
<accession>Q9XH10</accession>
<dbReference type="EMBL" id="AF149041">
    <property type="protein sequence ID" value="AAD38963.1"/>
    <property type="molecule type" value="Genomic_DNA"/>
</dbReference>
<name>Q9XH10_PRUDU</name>
<sequence>MLTSVYLAWTWDARCCESSNLVMGMQLYMFSPRSLFVDSQWVKGLLFVSCSINQCLMGPICKKFDSVYDATQNTFLT</sequence>